<dbReference type="Pfam" id="PF00126">
    <property type="entry name" value="HTH_1"/>
    <property type="match status" value="1"/>
</dbReference>
<dbReference type="PROSITE" id="PS50931">
    <property type="entry name" value="HTH_LYSR"/>
    <property type="match status" value="1"/>
</dbReference>
<dbReference type="Proteomes" id="UP000009175">
    <property type="component" value="Chromosome"/>
</dbReference>
<feature type="domain" description="HTH lysR-type" evidence="5">
    <location>
        <begin position="1"/>
        <end position="58"/>
    </location>
</feature>
<evidence type="ECO:0000256" key="4">
    <source>
        <dbReference type="ARBA" id="ARBA00023163"/>
    </source>
</evidence>
<keyword evidence="7" id="KW-1185">Reference proteome</keyword>
<dbReference type="STRING" id="326297.Sama_2727"/>
<dbReference type="SUPFAM" id="SSF53850">
    <property type="entry name" value="Periplasmic binding protein-like II"/>
    <property type="match status" value="1"/>
</dbReference>
<keyword evidence="2" id="KW-0805">Transcription regulation</keyword>
<name>A1S973_SHEAM</name>
<dbReference type="Gene3D" id="3.40.190.290">
    <property type="match status" value="1"/>
</dbReference>
<dbReference type="GO" id="GO:0003700">
    <property type="term" value="F:DNA-binding transcription factor activity"/>
    <property type="evidence" value="ECO:0007669"/>
    <property type="project" value="InterPro"/>
</dbReference>
<dbReference type="SUPFAM" id="SSF46785">
    <property type="entry name" value="Winged helix' DNA-binding domain"/>
    <property type="match status" value="1"/>
</dbReference>
<dbReference type="PANTHER" id="PTHR30537">
    <property type="entry name" value="HTH-TYPE TRANSCRIPTIONAL REGULATOR"/>
    <property type="match status" value="1"/>
</dbReference>
<evidence type="ECO:0000259" key="5">
    <source>
        <dbReference type="PROSITE" id="PS50931"/>
    </source>
</evidence>
<organism evidence="6 7">
    <name type="scientific">Shewanella amazonensis (strain ATCC BAA-1098 / SB2B)</name>
    <dbReference type="NCBI Taxonomy" id="326297"/>
    <lineage>
        <taxon>Bacteria</taxon>
        <taxon>Pseudomonadati</taxon>
        <taxon>Pseudomonadota</taxon>
        <taxon>Gammaproteobacteria</taxon>
        <taxon>Alteromonadales</taxon>
        <taxon>Shewanellaceae</taxon>
        <taxon>Shewanella</taxon>
    </lineage>
</organism>
<accession>A1S973</accession>
<dbReference type="Pfam" id="PF03466">
    <property type="entry name" value="LysR_substrate"/>
    <property type="match status" value="1"/>
</dbReference>
<evidence type="ECO:0000313" key="6">
    <source>
        <dbReference type="EMBL" id="ABM00930.1"/>
    </source>
</evidence>
<proteinExistence type="inferred from homology"/>
<comment type="similarity">
    <text evidence="1">Belongs to the LysR transcriptional regulatory family.</text>
</comment>
<dbReference type="EMBL" id="CP000507">
    <property type="protein sequence ID" value="ABM00930.1"/>
    <property type="molecule type" value="Genomic_DNA"/>
</dbReference>
<evidence type="ECO:0000313" key="7">
    <source>
        <dbReference type="Proteomes" id="UP000009175"/>
    </source>
</evidence>
<evidence type="ECO:0000256" key="3">
    <source>
        <dbReference type="ARBA" id="ARBA00023125"/>
    </source>
</evidence>
<dbReference type="GO" id="GO:0043565">
    <property type="term" value="F:sequence-specific DNA binding"/>
    <property type="evidence" value="ECO:0007669"/>
    <property type="project" value="TreeGrafter"/>
</dbReference>
<dbReference type="OrthoDB" id="9786526at2"/>
<dbReference type="InterPro" id="IPR036390">
    <property type="entry name" value="WH_DNA-bd_sf"/>
</dbReference>
<evidence type="ECO:0000256" key="2">
    <source>
        <dbReference type="ARBA" id="ARBA00023015"/>
    </source>
</evidence>
<protein>
    <recommendedName>
        <fullName evidence="5">HTH lysR-type domain-containing protein</fullName>
    </recommendedName>
</protein>
<gene>
    <name evidence="6" type="ordered locus">Sama_2727</name>
</gene>
<dbReference type="FunFam" id="1.10.10.10:FF:000001">
    <property type="entry name" value="LysR family transcriptional regulator"/>
    <property type="match status" value="1"/>
</dbReference>
<dbReference type="InterPro" id="IPR036388">
    <property type="entry name" value="WH-like_DNA-bd_sf"/>
</dbReference>
<keyword evidence="3" id="KW-0238">DNA-binding</keyword>
<reference evidence="6 7" key="1">
    <citation type="submission" date="2006-12" db="EMBL/GenBank/DDBJ databases">
        <title>Complete sequence of Shewanella amazonensis SB2B.</title>
        <authorList>
            <consortium name="US DOE Joint Genome Institute"/>
            <person name="Copeland A."/>
            <person name="Lucas S."/>
            <person name="Lapidus A."/>
            <person name="Barry K."/>
            <person name="Detter J.C."/>
            <person name="Glavina del Rio T."/>
            <person name="Hammon N."/>
            <person name="Israni S."/>
            <person name="Dalin E."/>
            <person name="Tice H."/>
            <person name="Pitluck S."/>
            <person name="Munk A.C."/>
            <person name="Brettin T."/>
            <person name="Bruce D."/>
            <person name="Han C."/>
            <person name="Tapia R."/>
            <person name="Gilna P."/>
            <person name="Schmutz J."/>
            <person name="Larimer F."/>
            <person name="Land M."/>
            <person name="Hauser L."/>
            <person name="Kyrpides N."/>
            <person name="Mikhailova N."/>
            <person name="Fredrickson J."/>
            <person name="Richardson P."/>
        </authorList>
    </citation>
    <scope>NUCLEOTIDE SEQUENCE [LARGE SCALE GENOMIC DNA]</scope>
    <source>
        <strain evidence="7">ATCC BAA-1098 / SB2B</strain>
    </source>
</reference>
<dbReference type="InterPro" id="IPR000847">
    <property type="entry name" value="LysR_HTH_N"/>
</dbReference>
<dbReference type="eggNOG" id="COG0583">
    <property type="taxonomic scope" value="Bacteria"/>
</dbReference>
<dbReference type="KEGG" id="saz:Sama_2727"/>
<dbReference type="PANTHER" id="PTHR30537:SF68">
    <property type="entry name" value="TRANSCRIPTIONAL REGULATOR-RELATED"/>
    <property type="match status" value="1"/>
</dbReference>
<dbReference type="Gene3D" id="1.10.10.10">
    <property type="entry name" value="Winged helix-like DNA-binding domain superfamily/Winged helix DNA-binding domain"/>
    <property type="match status" value="1"/>
</dbReference>
<dbReference type="HOGENOM" id="CLU_039613_16_2_6"/>
<dbReference type="GO" id="GO:0006351">
    <property type="term" value="P:DNA-templated transcription"/>
    <property type="evidence" value="ECO:0007669"/>
    <property type="project" value="TreeGrafter"/>
</dbReference>
<dbReference type="RefSeq" id="WP_011760835.1">
    <property type="nucleotide sequence ID" value="NC_008700.1"/>
</dbReference>
<dbReference type="InterPro" id="IPR005119">
    <property type="entry name" value="LysR_subst-bd"/>
</dbReference>
<keyword evidence="4" id="KW-0804">Transcription</keyword>
<sequence>MNLDDVALFVQVVELGSFTKAAERSGLPKSTVSRRIRDLEQSLRARLLERTTRHLLLTEVGEAFLLRARAILAAVEATELEVAGAQQTFEGELTLYAPDFLMEWCSPQIARFFERYPELSLRVHDIGQTSSTLADKRFDLLLTLGALRDSSFIAHPMAKLQFDLYATPEYLQQHPLPEHAKALGQKHALAIMELASLDLCWPLAQIPLFRRPQFCTQSPYLLRSLVLQHRVIGYLPVAMAGDLVAQGKLVPLYNRTVRTAEQLYGVYHSRRFVPEKVKLLMEDIRAGLPGRLQQLEAEQVDCSN</sequence>
<dbReference type="InterPro" id="IPR058163">
    <property type="entry name" value="LysR-type_TF_proteobact-type"/>
</dbReference>
<dbReference type="AlphaFoldDB" id="A1S973"/>
<evidence type="ECO:0000256" key="1">
    <source>
        <dbReference type="ARBA" id="ARBA00009437"/>
    </source>
</evidence>